<comment type="caution">
    <text evidence="2">The sequence shown here is derived from an EMBL/GenBank/DDBJ whole genome shotgun (WGS) entry which is preliminary data.</text>
</comment>
<dbReference type="Proteomes" id="UP000326939">
    <property type="component" value="Chromosome 5"/>
</dbReference>
<proteinExistence type="predicted"/>
<sequence>MARGNSSRNFSLQSMKPLPTSEIKAKEETQIEVIHLASIVAEQAIHHSNAGKGLMQSVTSLRNGFFIDLFGSHILSESCQEGSVFADFLSCNRQENVSLDM</sequence>
<gene>
    <name evidence="2" type="ORF">DKX38_006873</name>
</gene>
<accession>A0A5N5MLM0</accession>
<keyword evidence="3" id="KW-1185">Reference proteome</keyword>
<dbReference type="AlphaFoldDB" id="A0A5N5MLM0"/>
<organism evidence="2 3">
    <name type="scientific">Salix brachista</name>
    <dbReference type="NCBI Taxonomy" id="2182728"/>
    <lineage>
        <taxon>Eukaryota</taxon>
        <taxon>Viridiplantae</taxon>
        <taxon>Streptophyta</taxon>
        <taxon>Embryophyta</taxon>
        <taxon>Tracheophyta</taxon>
        <taxon>Spermatophyta</taxon>
        <taxon>Magnoliopsida</taxon>
        <taxon>eudicotyledons</taxon>
        <taxon>Gunneridae</taxon>
        <taxon>Pentapetalae</taxon>
        <taxon>rosids</taxon>
        <taxon>fabids</taxon>
        <taxon>Malpighiales</taxon>
        <taxon>Salicaceae</taxon>
        <taxon>Saliceae</taxon>
        <taxon>Salix</taxon>
    </lineage>
</organism>
<protein>
    <submittedName>
        <fullName evidence="2">Uncharacterized protein</fullName>
    </submittedName>
</protein>
<evidence type="ECO:0000313" key="3">
    <source>
        <dbReference type="Proteomes" id="UP000326939"/>
    </source>
</evidence>
<feature type="compositionally biased region" description="Polar residues" evidence="1">
    <location>
        <begin position="1"/>
        <end position="14"/>
    </location>
</feature>
<reference evidence="3" key="1">
    <citation type="journal article" date="2019" name="Gigascience">
        <title>De novo genome assembly of the endangered Acer yangbiense, a plant species with extremely small populations endemic to Yunnan Province, China.</title>
        <authorList>
            <person name="Yang J."/>
            <person name="Wariss H.M."/>
            <person name="Tao L."/>
            <person name="Zhang R."/>
            <person name="Yun Q."/>
            <person name="Hollingsworth P."/>
            <person name="Dao Z."/>
            <person name="Luo G."/>
            <person name="Guo H."/>
            <person name="Ma Y."/>
            <person name="Sun W."/>
        </authorList>
    </citation>
    <scope>NUCLEOTIDE SEQUENCE [LARGE SCALE GENOMIC DNA]</scope>
    <source>
        <strain evidence="3">cv. br00</strain>
    </source>
</reference>
<evidence type="ECO:0000256" key="1">
    <source>
        <dbReference type="SAM" id="MobiDB-lite"/>
    </source>
</evidence>
<evidence type="ECO:0000313" key="2">
    <source>
        <dbReference type="EMBL" id="KAB5555964.1"/>
    </source>
</evidence>
<feature type="region of interest" description="Disordered" evidence="1">
    <location>
        <begin position="1"/>
        <end position="21"/>
    </location>
</feature>
<dbReference type="EMBL" id="VDCV01000005">
    <property type="protein sequence ID" value="KAB5555964.1"/>
    <property type="molecule type" value="Genomic_DNA"/>
</dbReference>
<name>A0A5N5MLM0_9ROSI</name>